<dbReference type="Pfam" id="PF13298">
    <property type="entry name" value="LigD_N"/>
    <property type="match status" value="1"/>
</dbReference>
<dbReference type="InterPro" id="IPR014144">
    <property type="entry name" value="LigD_PE_domain"/>
</dbReference>
<feature type="region of interest" description="Disordered" evidence="1">
    <location>
        <begin position="335"/>
        <end position="387"/>
    </location>
</feature>
<feature type="region of interest" description="Disordered" evidence="1">
    <location>
        <begin position="146"/>
        <end position="184"/>
    </location>
</feature>
<gene>
    <name evidence="4" type="primary">ligD</name>
    <name evidence="4" type="ORF">WIS52_01915</name>
</gene>
<accession>A0ABV1K778</accession>
<comment type="caution">
    <text evidence="4">The sequence shown here is derived from an EMBL/GenBank/DDBJ whole genome shotgun (WGS) entry which is preliminary data.</text>
</comment>
<dbReference type="Gene3D" id="3.30.470.30">
    <property type="entry name" value="DNA ligase/mRNA capping enzyme"/>
    <property type="match status" value="1"/>
</dbReference>
<feature type="compositionally biased region" description="Basic and acidic residues" evidence="1">
    <location>
        <begin position="335"/>
        <end position="356"/>
    </location>
</feature>
<feature type="compositionally biased region" description="Basic and acidic residues" evidence="1">
    <location>
        <begin position="1"/>
        <end position="16"/>
    </location>
</feature>
<name>A0ABV1K778_9PSEU</name>
<sequence>MPLDEYRRKRDARRTPEPVPDDTAGPDGPGDRFVVQEHHATALHWDLRLERDGVLASWAVPKGLPTDSETVRMAVRTEDHPLEYLDFHGEIPRGEYGGGRMTVWDAGRYDTEKWTEREVAFVLHGDRARGRYVLLHRPGERENRWLLRRTREQPDPGDEAGDPLPRDPVLAVPTPAGSLPTGDGWRVRPVFGGRRVLVRVDGGRLTLRPVDADGVPGDPIDTPAGLRDLGPALGAGGHLLDAELTERGELWVADVLHTGGRDVRTRPLGERRVLLEALPLEGPHRRAAPLYPNAPGLLEAVSSQGLPGLLAVREGSAYPGPDDASGDWREVRLGRARHESGTTRDDAARTTRHDVTRSTTGRGAAGSATRRSGSGTGRSGHDGYRRAALSNPDKVLYPATGTTKADVLAHYLAVAEAMLPHVESRPATLKRWPDGVEGPSFFEKNVSRHAPPWIRTARVGTPGGRSESADFAVLTDVEGLAWAANLAALELHVPQWRLGRRDGRHPPDRVVFDLDPGEGTSVVDCCRVARWLADLLDGLGLPVYPSTSGGKGMQLYLPVRVTEPERTSEFAREVAERLAAEHPREVVAVMTKARRRGKVFVDWSQNNTAKTTIASYSLRGRERPTVATPVTWDEVDACRDPEDLVFTCADLPARLDTHGDLMRPLLDTGGFRLPRSGAVADLPR</sequence>
<dbReference type="EMBL" id="JBEDNQ010000001">
    <property type="protein sequence ID" value="MEQ3549213.1"/>
    <property type="molecule type" value="Genomic_DNA"/>
</dbReference>
<dbReference type="Proteomes" id="UP001494902">
    <property type="component" value="Unassembled WGS sequence"/>
</dbReference>
<feature type="compositionally biased region" description="Low complexity" evidence="1">
    <location>
        <begin position="357"/>
        <end position="373"/>
    </location>
</feature>
<dbReference type="EC" id="6.5.1.1" evidence="4"/>
<feature type="region of interest" description="Disordered" evidence="1">
    <location>
        <begin position="1"/>
        <end position="31"/>
    </location>
</feature>
<organism evidence="4 5">
    <name type="scientific">Pseudonocardia nematodicida</name>
    <dbReference type="NCBI Taxonomy" id="1206997"/>
    <lineage>
        <taxon>Bacteria</taxon>
        <taxon>Bacillati</taxon>
        <taxon>Actinomycetota</taxon>
        <taxon>Actinomycetes</taxon>
        <taxon>Pseudonocardiales</taxon>
        <taxon>Pseudonocardiaceae</taxon>
        <taxon>Pseudonocardia</taxon>
    </lineage>
</organism>
<dbReference type="SUPFAM" id="SSF56091">
    <property type="entry name" value="DNA ligase/mRNA capping enzyme, catalytic domain"/>
    <property type="match status" value="1"/>
</dbReference>
<keyword evidence="5" id="KW-1185">Reference proteome</keyword>
<protein>
    <submittedName>
        <fullName evidence="4">Non-homologous end-joining DNA ligase</fullName>
        <ecNumber evidence="4">6.5.1.1</ecNumber>
    </submittedName>
</protein>
<feature type="domain" description="DNA ligase D 3'-phosphoesterase" evidence="2">
    <location>
        <begin position="36"/>
        <end position="135"/>
    </location>
</feature>
<dbReference type="Gene3D" id="3.30.1490.70">
    <property type="match status" value="1"/>
</dbReference>
<evidence type="ECO:0000259" key="3">
    <source>
        <dbReference type="Pfam" id="PF21686"/>
    </source>
</evidence>
<evidence type="ECO:0000313" key="5">
    <source>
        <dbReference type="Proteomes" id="UP001494902"/>
    </source>
</evidence>
<dbReference type="NCBIfam" id="TIGR02777">
    <property type="entry name" value="LigD_PE_dom"/>
    <property type="match status" value="1"/>
</dbReference>
<dbReference type="PANTHER" id="PTHR42705">
    <property type="entry name" value="BIFUNCTIONAL NON-HOMOLOGOUS END JOINING PROTEIN LIGD"/>
    <property type="match status" value="1"/>
</dbReference>
<dbReference type="PANTHER" id="PTHR42705:SF2">
    <property type="entry name" value="BIFUNCTIONAL NON-HOMOLOGOUS END JOINING PROTEIN LIGD"/>
    <property type="match status" value="1"/>
</dbReference>
<dbReference type="GO" id="GO:0003910">
    <property type="term" value="F:DNA ligase (ATP) activity"/>
    <property type="evidence" value="ECO:0007669"/>
    <property type="project" value="UniProtKB-EC"/>
</dbReference>
<evidence type="ECO:0000256" key="1">
    <source>
        <dbReference type="SAM" id="MobiDB-lite"/>
    </source>
</evidence>
<feature type="domain" description="DNA ligase D polymerase" evidence="3">
    <location>
        <begin position="403"/>
        <end position="661"/>
    </location>
</feature>
<dbReference type="InterPro" id="IPR052171">
    <property type="entry name" value="NHEJ_LigD"/>
</dbReference>
<proteinExistence type="predicted"/>
<dbReference type="Pfam" id="PF21686">
    <property type="entry name" value="LigD_Prim-Pol"/>
    <property type="match status" value="1"/>
</dbReference>
<dbReference type="Gene3D" id="3.90.920.10">
    <property type="entry name" value="DNA primase, PRIM domain"/>
    <property type="match status" value="1"/>
</dbReference>
<evidence type="ECO:0000259" key="2">
    <source>
        <dbReference type="Pfam" id="PF13298"/>
    </source>
</evidence>
<reference evidence="4 5" key="1">
    <citation type="submission" date="2024-03" db="EMBL/GenBank/DDBJ databases">
        <title>Draft genome sequence of Pseudonocardia nematodicida JCM 31783.</title>
        <authorList>
            <person name="Butdee W."/>
            <person name="Duangmal K."/>
        </authorList>
    </citation>
    <scope>NUCLEOTIDE SEQUENCE [LARGE SCALE GENOMIC DNA]</scope>
    <source>
        <strain evidence="4 5">JCM 31783</strain>
    </source>
</reference>
<dbReference type="NCBIfam" id="TIGR02778">
    <property type="entry name" value="ligD_pol"/>
    <property type="match status" value="1"/>
</dbReference>
<dbReference type="InterPro" id="IPR014145">
    <property type="entry name" value="LigD_pol_dom"/>
</dbReference>
<keyword evidence="4" id="KW-0436">Ligase</keyword>
<dbReference type="RefSeq" id="WP_349296301.1">
    <property type="nucleotide sequence ID" value="NZ_JBEDNQ010000001.1"/>
</dbReference>
<evidence type="ECO:0000313" key="4">
    <source>
        <dbReference type="EMBL" id="MEQ3549213.1"/>
    </source>
</evidence>